<dbReference type="Proteomes" id="UP000681075">
    <property type="component" value="Unassembled WGS sequence"/>
</dbReference>
<dbReference type="InterPro" id="IPR011008">
    <property type="entry name" value="Dimeric_a/b-barrel"/>
</dbReference>
<dbReference type="InterPro" id="IPR021667">
    <property type="entry name" value="HapK"/>
</dbReference>
<evidence type="ECO:0000313" key="1">
    <source>
        <dbReference type="EMBL" id="GIL40436.1"/>
    </source>
</evidence>
<dbReference type="AlphaFoldDB" id="A0A8S8XGN6"/>
<dbReference type="Pfam" id="PF11639">
    <property type="entry name" value="HapK"/>
    <property type="match status" value="1"/>
</dbReference>
<dbReference type="Gene3D" id="3.30.70.100">
    <property type="match status" value="1"/>
</dbReference>
<organism evidence="1 2">
    <name type="scientific">Roseiterribacter gracilis</name>
    <dbReference type="NCBI Taxonomy" id="2812848"/>
    <lineage>
        <taxon>Bacteria</taxon>
        <taxon>Pseudomonadati</taxon>
        <taxon>Pseudomonadota</taxon>
        <taxon>Alphaproteobacteria</taxon>
        <taxon>Rhodospirillales</taxon>
        <taxon>Roseiterribacteraceae</taxon>
        <taxon>Roseiterribacter</taxon>
    </lineage>
</organism>
<evidence type="ECO:0008006" key="3">
    <source>
        <dbReference type="Google" id="ProtNLM"/>
    </source>
</evidence>
<evidence type="ECO:0000313" key="2">
    <source>
        <dbReference type="Proteomes" id="UP000681075"/>
    </source>
</evidence>
<sequence length="103" mass="11420">MPHVVVLFNLKQGVEKSAYEAWAQATDLPIVRGLPSIGGFDVYRSLSLFGSEKAPPYQYVELIQVDDMTKFGEDVASATMQRVAGEFRSYADDPLFILCDKLG</sequence>
<proteinExistence type="predicted"/>
<accession>A0A8S8XGN6</accession>
<gene>
    <name evidence="1" type="ORF">TMPK1_26730</name>
</gene>
<reference evidence="1" key="1">
    <citation type="submission" date="2021-02" db="EMBL/GenBank/DDBJ databases">
        <title>Genome sequence of Rhodospirillales sp. strain TMPK1 isolated from soil.</title>
        <authorList>
            <person name="Nakai R."/>
            <person name="Kusada H."/>
            <person name="Tamaki H."/>
        </authorList>
    </citation>
    <scope>NUCLEOTIDE SEQUENCE</scope>
    <source>
        <strain evidence="1">TMPK1</strain>
    </source>
</reference>
<name>A0A8S8XGN6_9PROT</name>
<keyword evidence="2" id="KW-1185">Reference proteome</keyword>
<protein>
    <recommendedName>
        <fullName evidence="3">REDY-like protein HapK</fullName>
    </recommendedName>
</protein>
<dbReference type="SUPFAM" id="SSF54909">
    <property type="entry name" value="Dimeric alpha+beta barrel"/>
    <property type="match status" value="1"/>
</dbReference>
<comment type="caution">
    <text evidence="1">The sequence shown here is derived from an EMBL/GenBank/DDBJ whole genome shotgun (WGS) entry which is preliminary data.</text>
</comment>
<dbReference type="EMBL" id="BOPV01000001">
    <property type="protein sequence ID" value="GIL40436.1"/>
    <property type="molecule type" value="Genomic_DNA"/>
</dbReference>
<dbReference type="RefSeq" id="WP_420243534.1">
    <property type="nucleotide sequence ID" value="NZ_BOPV01000001.1"/>
</dbReference>